<protein>
    <submittedName>
        <fullName evidence="3">RNA-binding protein YhbY</fullName>
    </submittedName>
</protein>
<dbReference type="AlphaFoldDB" id="A0A644WFI0"/>
<reference evidence="3" key="1">
    <citation type="submission" date="2019-08" db="EMBL/GenBank/DDBJ databases">
        <authorList>
            <person name="Kucharzyk K."/>
            <person name="Murdoch R.W."/>
            <person name="Higgins S."/>
            <person name="Loffler F."/>
        </authorList>
    </citation>
    <scope>NUCLEOTIDE SEQUENCE</scope>
</reference>
<evidence type="ECO:0000256" key="1">
    <source>
        <dbReference type="ARBA" id="ARBA00022884"/>
    </source>
</evidence>
<dbReference type="PANTHER" id="PTHR40065">
    <property type="entry name" value="RNA-BINDING PROTEIN YHBY"/>
    <property type="match status" value="1"/>
</dbReference>
<keyword evidence="1" id="KW-0694">RNA-binding</keyword>
<dbReference type="PROSITE" id="PS51295">
    <property type="entry name" value="CRM"/>
    <property type="match status" value="1"/>
</dbReference>
<dbReference type="Gene3D" id="3.30.110.60">
    <property type="entry name" value="YhbY-like"/>
    <property type="match status" value="1"/>
</dbReference>
<dbReference type="PANTHER" id="PTHR40065:SF3">
    <property type="entry name" value="RNA-BINDING PROTEIN YHBY"/>
    <property type="match status" value="1"/>
</dbReference>
<evidence type="ECO:0000259" key="2">
    <source>
        <dbReference type="PROSITE" id="PS51295"/>
    </source>
</evidence>
<accession>A0A644WFI0</accession>
<evidence type="ECO:0000313" key="3">
    <source>
        <dbReference type="EMBL" id="MPM01064.1"/>
    </source>
</evidence>
<feature type="domain" description="CRM" evidence="2">
    <location>
        <begin position="1"/>
        <end position="96"/>
    </location>
</feature>
<name>A0A644WFI0_9ZZZZ</name>
<dbReference type="InterPro" id="IPR001890">
    <property type="entry name" value="RNA-binding_CRM"/>
</dbReference>
<proteinExistence type="predicted"/>
<dbReference type="InterPro" id="IPR051925">
    <property type="entry name" value="RNA-binding_domain"/>
</dbReference>
<dbReference type="InterPro" id="IPR035920">
    <property type="entry name" value="YhbY-like_sf"/>
</dbReference>
<dbReference type="EMBL" id="VSSQ01000771">
    <property type="protein sequence ID" value="MPM01064.1"/>
    <property type="molecule type" value="Genomic_DNA"/>
</dbReference>
<dbReference type="Pfam" id="PF01985">
    <property type="entry name" value="CRS1_YhbY"/>
    <property type="match status" value="1"/>
</dbReference>
<dbReference type="SUPFAM" id="SSF75471">
    <property type="entry name" value="YhbY-like"/>
    <property type="match status" value="1"/>
</dbReference>
<comment type="caution">
    <text evidence="3">The sequence shown here is derived from an EMBL/GenBank/DDBJ whole genome shotgun (WGS) entry which is preliminary data.</text>
</comment>
<sequence length="98" mass="10791">MITGKQRAYLRGLANNLDPIFQVGKNGVEEAFLTQLTEALEARELIKIKVLENSGLGAREASNYICEKIGCEGIQAIGSKIVLYKKSSKKPKIEIPNK</sequence>
<gene>
    <name evidence="3" type="primary">yhbY_2</name>
    <name evidence="3" type="ORF">SDC9_47302</name>
</gene>
<dbReference type="SMART" id="SM01103">
    <property type="entry name" value="CRS1_YhbY"/>
    <property type="match status" value="1"/>
</dbReference>
<dbReference type="GO" id="GO:0003723">
    <property type="term" value="F:RNA binding"/>
    <property type="evidence" value="ECO:0007669"/>
    <property type="project" value="UniProtKB-KW"/>
</dbReference>
<organism evidence="3">
    <name type="scientific">bioreactor metagenome</name>
    <dbReference type="NCBI Taxonomy" id="1076179"/>
    <lineage>
        <taxon>unclassified sequences</taxon>
        <taxon>metagenomes</taxon>
        <taxon>ecological metagenomes</taxon>
    </lineage>
</organism>